<evidence type="ECO:0000256" key="1">
    <source>
        <dbReference type="ARBA" id="ARBA00009477"/>
    </source>
</evidence>
<name>A0ABT7N8U4_9BURK</name>
<gene>
    <name evidence="5" type="ORF">QTH91_07655</name>
</gene>
<evidence type="ECO:0000256" key="3">
    <source>
        <dbReference type="SAM" id="SignalP"/>
    </source>
</evidence>
<evidence type="ECO:0000313" key="5">
    <source>
        <dbReference type="EMBL" id="MDM0044349.1"/>
    </source>
</evidence>
<feature type="chain" id="PRO_5046902661" evidence="3">
    <location>
        <begin position="22"/>
        <end position="257"/>
    </location>
</feature>
<reference evidence="5" key="1">
    <citation type="submission" date="2023-06" db="EMBL/GenBank/DDBJ databases">
        <authorList>
            <person name="Jiang Y."/>
            <person name="Liu Q."/>
        </authorList>
    </citation>
    <scope>NUCLEOTIDE SEQUENCE</scope>
    <source>
        <strain evidence="5">CGMCC 1.12089</strain>
    </source>
</reference>
<protein>
    <submittedName>
        <fullName evidence="5">Efflux RND transporter periplasmic adaptor subunit</fullName>
    </submittedName>
</protein>
<sequence length="257" mass="27347">MRFLFRGAAALCMAMASAAFAQSSAAPAVPPTPAVIDPNAIRVLLVPELETTLAAQMNGTLGAFKFSLGQNVPKGELMAPLECREQQARANIAEAELAQARENLDAKRSLRDLNAVGDLEVSMANTAMQKALGERRLAVTQAGYCQVRAPFDARVAKVYAKPYQTVQAGAPLFDLVSDSALKVRLNVPSAMIRQVQPGQAFQVTIMETGKTYPAKVSAISARVDAIAQTVELEARLDKAYPDLIAGMSGVARFPAAQ</sequence>
<comment type="caution">
    <text evidence="5">The sequence shown here is derived from an EMBL/GenBank/DDBJ whole genome shotgun (WGS) entry which is preliminary data.</text>
</comment>
<feature type="domain" description="CusB-like beta-barrel" evidence="4">
    <location>
        <begin position="184"/>
        <end position="254"/>
    </location>
</feature>
<evidence type="ECO:0000256" key="2">
    <source>
        <dbReference type="SAM" id="Coils"/>
    </source>
</evidence>
<accession>A0ABT7N8U4</accession>
<dbReference type="Gene3D" id="2.40.30.170">
    <property type="match status" value="1"/>
</dbReference>
<dbReference type="Proteomes" id="UP001174908">
    <property type="component" value="Unassembled WGS sequence"/>
</dbReference>
<keyword evidence="6" id="KW-1185">Reference proteome</keyword>
<dbReference type="PANTHER" id="PTHR30469">
    <property type="entry name" value="MULTIDRUG RESISTANCE PROTEIN MDTA"/>
    <property type="match status" value="1"/>
</dbReference>
<dbReference type="InterPro" id="IPR058792">
    <property type="entry name" value="Beta-barrel_RND_2"/>
</dbReference>
<dbReference type="InterPro" id="IPR006143">
    <property type="entry name" value="RND_pump_MFP"/>
</dbReference>
<evidence type="ECO:0000313" key="6">
    <source>
        <dbReference type="Proteomes" id="UP001174908"/>
    </source>
</evidence>
<feature type="coiled-coil region" evidence="2">
    <location>
        <begin position="83"/>
        <end position="110"/>
    </location>
</feature>
<evidence type="ECO:0000259" key="4">
    <source>
        <dbReference type="Pfam" id="PF25954"/>
    </source>
</evidence>
<dbReference type="RefSeq" id="WP_286659389.1">
    <property type="nucleotide sequence ID" value="NZ_JASZYV010000001.1"/>
</dbReference>
<proteinExistence type="inferred from homology"/>
<keyword evidence="3" id="KW-0732">Signal</keyword>
<dbReference type="Pfam" id="PF25954">
    <property type="entry name" value="Beta-barrel_RND_2"/>
    <property type="match status" value="1"/>
</dbReference>
<dbReference type="NCBIfam" id="TIGR01730">
    <property type="entry name" value="RND_mfp"/>
    <property type="match status" value="1"/>
</dbReference>
<dbReference type="Gene3D" id="2.40.50.100">
    <property type="match status" value="1"/>
</dbReference>
<dbReference type="EMBL" id="JASZYV010000001">
    <property type="protein sequence ID" value="MDM0044349.1"/>
    <property type="molecule type" value="Genomic_DNA"/>
</dbReference>
<dbReference type="Gene3D" id="1.10.287.470">
    <property type="entry name" value="Helix hairpin bin"/>
    <property type="match status" value="1"/>
</dbReference>
<dbReference type="SUPFAM" id="SSF111369">
    <property type="entry name" value="HlyD-like secretion proteins"/>
    <property type="match status" value="1"/>
</dbReference>
<feature type="signal peptide" evidence="3">
    <location>
        <begin position="1"/>
        <end position="21"/>
    </location>
</feature>
<keyword evidence="2" id="KW-0175">Coiled coil</keyword>
<comment type="similarity">
    <text evidence="1">Belongs to the membrane fusion protein (MFP) (TC 8.A.1) family.</text>
</comment>
<organism evidence="5 6">
    <name type="scientific">Variovorax dokdonensis</name>
    <dbReference type="NCBI Taxonomy" id="344883"/>
    <lineage>
        <taxon>Bacteria</taxon>
        <taxon>Pseudomonadati</taxon>
        <taxon>Pseudomonadota</taxon>
        <taxon>Betaproteobacteria</taxon>
        <taxon>Burkholderiales</taxon>
        <taxon>Comamonadaceae</taxon>
        <taxon>Variovorax</taxon>
    </lineage>
</organism>